<dbReference type="SUPFAM" id="SSF53448">
    <property type="entry name" value="Nucleotide-diphospho-sugar transferases"/>
    <property type="match status" value="1"/>
</dbReference>
<comment type="caution">
    <text evidence="1">The sequence shown here is derived from an EMBL/GenBank/DDBJ whole genome shotgun (WGS) entry which is preliminary data.</text>
</comment>
<evidence type="ECO:0000313" key="1">
    <source>
        <dbReference type="EMBL" id="EKE28279.1"/>
    </source>
</evidence>
<proteinExistence type="predicted"/>
<dbReference type="Gene3D" id="3.90.550.10">
    <property type="entry name" value="Spore Coat Polysaccharide Biosynthesis Protein SpsA, Chain A"/>
    <property type="match status" value="1"/>
</dbReference>
<dbReference type="InterPro" id="IPR029044">
    <property type="entry name" value="Nucleotide-diphossugar_trans"/>
</dbReference>
<organism evidence="1">
    <name type="scientific">uncultured bacterium</name>
    <name type="common">gcode 4</name>
    <dbReference type="NCBI Taxonomy" id="1234023"/>
    <lineage>
        <taxon>Bacteria</taxon>
        <taxon>environmental samples</taxon>
    </lineage>
</organism>
<evidence type="ECO:0008006" key="2">
    <source>
        <dbReference type="Google" id="ProtNLM"/>
    </source>
</evidence>
<accession>K2GDF5</accession>
<protein>
    <recommendedName>
        <fullName evidence="2">Nucleotidyl transferase domain-containing protein</fullName>
    </recommendedName>
</protein>
<dbReference type="EMBL" id="AMFJ01000357">
    <property type="protein sequence ID" value="EKE28279.1"/>
    <property type="molecule type" value="Genomic_DNA"/>
</dbReference>
<sequence>MNFKLLITTSWTGSRLGNLTKETNKSIIKVWDKEIISYILDMYPDDIEIVVTLWYYGDKVKDFLEVNYPDRKIEYAYVDKYEWAWSSLWYSMLCAKDFLDCPFIFHCNDTIVNDYKPQVNHNWAWWFKVENSEQYTTFKVDWPEITQFNTNKWAAIFDYAHIWVVWIYEYEKFWNILTLMYKNNPNQSSLNDVFVLYEMLNTWSEISFIEFTSWSDTWNIESLEKTKEYIKSL</sequence>
<reference evidence="1" key="1">
    <citation type="journal article" date="2012" name="Science">
        <title>Fermentation, hydrogen, and sulfur metabolism in multiple uncultivated bacterial phyla.</title>
        <authorList>
            <person name="Wrighton K.C."/>
            <person name="Thomas B.C."/>
            <person name="Sharon I."/>
            <person name="Miller C.S."/>
            <person name="Castelle C.J."/>
            <person name="VerBerkmoes N.C."/>
            <person name="Wilkins M.J."/>
            <person name="Hettich R.L."/>
            <person name="Lipton M.S."/>
            <person name="Williams K.H."/>
            <person name="Long P.E."/>
            <person name="Banfield J.F."/>
        </authorList>
    </citation>
    <scope>NUCLEOTIDE SEQUENCE [LARGE SCALE GENOMIC DNA]</scope>
</reference>
<name>K2GDF5_9BACT</name>
<dbReference type="AlphaFoldDB" id="K2GDF5"/>
<gene>
    <name evidence="1" type="ORF">ACD_3C00083G0018</name>
</gene>